<keyword evidence="4 11" id="KW-0863">Zinc-finger</keyword>
<reference evidence="14" key="1">
    <citation type="submission" date="2025-08" db="UniProtKB">
        <authorList>
            <consortium name="Ensembl"/>
        </authorList>
    </citation>
    <scope>IDENTIFICATION</scope>
</reference>
<evidence type="ECO:0000256" key="5">
    <source>
        <dbReference type="ARBA" id="ARBA00022833"/>
    </source>
</evidence>
<evidence type="ECO:0000256" key="11">
    <source>
        <dbReference type="PROSITE-ProRule" id="PRU00042"/>
    </source>
</evidence>
<dbReference type="GO" id="GO:0005634">
    <property type="term" value="C:nucleus"/>
    <property type="evidence" value="ECO:0007669"/>
    <property type="project" value="UniProtKB-SubCell"/>
</dbReference>
<evidence type="ECO:0000256" key="1">
    <source>
        <dbReference type="ARBA" id="ARBA00004123"/>
    </source>
</evidence>
<keyword evidence="15" id="KW-1185">Reference proteome</keyword>
<feature type="chain" id="PRO_5034067505" description="C2H2-type domain-containing protein" evidence="12">
    <location>
        <begin position="22"/>
        <end position="148"/>
    </location>
</feature>
<proteinExistence type="inferred from homology"/>
<dbReference type="GO" id="GO:0008270">
    <property type="term" value="F:zinc ion binding"/>
    <property type="evidence" value="ECO:0007669"/>
    <property type="project" value="UniProtKB-KW"/>
</dbReference>
<evidence type="ECO:0000256" key="10">
    <source>
        <dbReference type="ARBA" id="ARBA00038390"/>
    </source>
</evidence>
<sequence length="148" mass="16441">MAHRTVVVFVAFVIWIYCTFCVEVNSFDVTVSWPLYLYCNETEWHPLLFFSAGNIKIETQSDEENGRACEMNGEECAEDLRMLDTSGDKMNGSHNGPGSKAMSGVGGIRLPNGKLKCDICGIICIGPNVLMVHKRSHTGKAWHSFSFS</sequence>
<name>A0A8C9EIX7_PAVCR</name>
<feature type="signal peptide" evidence="12">
    <location>
        <begin position="1"/>
        <end position="21"/>
    </location>
</feature>
<dbReference type="FunFam" id="3.30.160.60:FF:000168">
    <property type="entry name" value="zinc finger protein Eos isoform X1"/>
    <property type="match status" value="1"/>
</dbReference>
<evidence type="ECO:0000313" key="14">
    <source>
        <dbReference type="Ensembl" id="ENSPSTP00000000904.1"/>
    </source>
</evidence>
<dbReference type="GO" id="GO:0003677">
    <property type="term" value="F:DNA binding"/>
    <property type="evidence" value="ECO:0007669"/>
    <property type="project" value="UniProtKB-KW"/>
</dbReference>
<evidence type="ECO:0000256" key="3">
    <source>
        <dbReference type="ARBA" id="ARBA00022737"/>
    </source>
</evidence>
<evidence type="ECO:0000256" key="4">
    <source>
        <dbReference type="ARBA" id="ARBA00022771"/>
    </source>
</evidence>
<evidence type="ECO:0000256" key="2">
    <source>
        <dbReference type="ARBA" id="ARBA00022723"/>
    </source>
</evidence>
<evidence type="ECO:0000256" key="8">
    <source>
        <dbReference type="ARBA" id="ARBA00023163"/>
    </source>
</evidence>
<evidence type="ECO:0000256" key="6">
    <source>
        <dbReference type="ARBA" id="ARBA00023015"/>
    </source>
</evidence>
<accession>A0A8C9EIX7</accession>
<reference evidence="14" key="2">
    <citation type="submission" date="2025-09" db="UniProtKB">
        <authorList>
            <consortium name="Ensembl"/>
        </authorList>
    </citation>
    <scope>IDENTIFICATION</scope>
</reference>
<evidence type="ECO:0000256" key="9">
    <source>
        <dbReference type="ARBA" id="ARBA00023242"/>
    </source>
</evidence>
<dbReference type="PROSITE" id="PS50157">
    <property type="entry name" value="ZINC_FINGER_C2H2_2"/>
    <property type="match status" value="1"/>
</dbReference>
<keyword evidence="12" id="KW-0732">Signal</keyword>
<dbReference type="PROSITE" id="PS00028">
    <property type="entry name" value="ZINC_FINGER_C2H2_1"/>
    <property type="match status" value="1"/>
</dbReference>
<evidence type="ECO:0000313" key="15">
    <source>
        <dbReference type="Proteomes" id="UP000694428"/>
    </source>
</evidence>
<keyword evidence="2" id="KW-0479">Metal-binding</keyword>
<organism evidence="14 15">
    <name type="scientific">Pavo cristatus</name>
    <name type="common">Indian peafowl</name>
    <name type="synonym">Blue peafowl</name>
    <dbReference type="NCBI Taxonomy" id="9049"/>
    <lineage>
        <taxon>Eukaryota</taxon>
        <taxon>Metazoa</taxon>
        <taxon>Chordata</taxon>
        <taxon>Craniata</taxon>
        <taxon>Vertebrata</taxon>
        <taxon>Euteleostomi</taxon>
        <taxon>Archelosauria</taxon>
        <taxon>Archosauria</taxon>
        <taxon>Dinosauria</taxon>
        <taxon>Saurischia</taxon>
        <taxon>Theropoda</taxon>
        <taxon>Coelurosauria</taxon>
        <taxon>Aves</taxon>
        <taxon>Neognathae</taxon>
        <taxon>Galloanserae</taxon>
        <taxon>Galliformes</taxon>
        <taxon>Phasianidae</taxon>
        <taxon>Phasianinae</taxon>
        <taxon>Pavo</taxon>
    </lineage>
</organism>
<comment type="similarity">
    <text evidence="10">Belongs to the Ikaros C2H2-type zinc-finger protein family.</text>
</comment>
<dbReference type="InterPro" id="IPR013087">
    <property type="entry name" value="Znf_C2H2_type"/>
</dbReference>
<evidence type="ECO:0000259" key="13">
    <source>
        <dbReference type="PROSITE" id="PS50157"/>
    </source>
</evidence>
<evidence type="ECO:0000256" key="7">
    <source>
        <dbReference type="ARBA" id="ARBA00023125"/>
    </source>
</evidence>
<dbReference type="Proteomes" id="UP000694428">
    <property type="component" value="Unplaced"/>
</dbReference>
<keyword evidence="3" id="KW-0677">Repeat</keyword>
<dbReference type="AlphaFoldDB" id="A0A8C9EIX7"/>
<keyword evidence="5" id="KW-0862">Zinc</keyword>
<keyword evidence="7" id="KW-0238">DNA-binding</keyword>
<dbReference type="Ensembl" id="ENSPSTT00000000950.1">
    <property type="protein sequence ID" value="ENSPSTP00000000904.1"/>
    <property type="gene ID" value="ENSPSTG00000000736.1"/>
</dbReference>
<keyword evidence="6" id="KW-0805">Transcription regulation</keyword>
<evidence type="ECO:0000256" key="12">
    <source>
        <dbReference type="SAM" id="SignalP"/>
    </source>
</evidence>
<feature type="domain" description="C2H2-type" evidence="13">
    <location>
        <begin position="115"/>
        <end position="142"/>
    </location>
</feature>
<protein>
    <recommendedName>
        <fullName evidence="13">C2H2-type domain-containing protein</fullName>
    </recommendedName>
</protein>
<keyword evidence="9" id="KW-0539">Nucleus</keyword>
<keyword evidence="8" id="KW-0804">Transcription</keyword>
<comment type="subcellular location">
    <subcellularLocation>
        <location evidence="1">Nucleus</location>
    </subcellularLocation>
</comment>